<evidence type="ECO:0000256" key="2">
    <source>
        <dbReference type="ARBA" id="ARBA00022692"/>
    </source>
</evidence>
<dbReference type="InterPro" id="IPR001828">
    <property type="entry name" value="ANF_lig-bd_rcpt"/>
</dbReference>
<evidence type="ECO:0000256" key="5">
    <source>
        <dbReference type="SAM" id="Phobius"/>
    </source>
</evidence>
<feature type="transmembrane region" description="Helical" evidence="5">
    <location>
        <begin position="6"/>
        <end position="25"/>
    </location>
</feature>
<sequence length="420" mass="46677">MVINKYFYVLAFIFVCSLGLVAFLLTDGEKSKESTLPKTTGSGEINIGAILPLSGELSSKAEMIKLALNISMENANNDLGERGSNLKFNLTVEDSKSEPKEALKKAKELYQQGISIFIAGSSAEIQALKPWADEKDIVIISYSSTAPSLDDIGDSIFRMVPNDNHQSNALATLMVEEDIEYVIPVHRNDIYGRELVKLFKEDFNLLSLNGKVTEAIEYNGDSGDFESVIEQIQEKVSLSEVDNQKTAVMLVAFGEAAEIFKQASSSENIRWFGTETLTLNNSLLESEEVLSFAKAVKFMGLSFGVPSTEQHEEIEKNLEEQYGSSIMPTALYAYDIAGLLMTVLQKMDAPGNVDELKKNLVKFAETYEGATGLIVLDEAGDRRLSSYDIWQVKEESNNYWFKIGTYRRELGIPGYITEEE</sequence>
<keyword evidence="2 5" id="KW-0812">Transmembrane</keyword>
<organism evidence="7 8">
    <name type="scientific">Saliterribacillus persicus</name>
    <dbReference type="NCBI Taxonomy" id="930114"/>
    <lineage>
        <taxon>Bacteria</taxon>
        <taxon>Bacillati</taxon>
        <taxon>Bacillota</taxon>
        <taxon>Bacilli</taxon>
        <taxon>Bacillales</taxon>
        <taxon>Bacillaceae</taxon>
        <taxon>Saliterribacillus</taxon>
    </lineage>
</organism>
<dbReference type="Gene3D" id="3.40.50.2300">
    <property type="match status" value="2"/>
</dbReference>
<dbReference type="Proteomes" id="UP000252585">
    <property type="component" value="Unassembled WGS sequence"/>
</dbReference>
<evidence type="ECO:0000256" key="4">
    <source>
        <dbReference type="ARBA" id="ARBA00023136"/>
    </source>
</evidence>
<dbReference type="PANTHER" id="PTHR30483:SF40">
    <property type="entry name" value="HISTIDINE KINASE"/>
    <property type="match status" value="1"/>
</dbReference>
<evidence type="ECO:0000259" key="6">
    <source>
        <dbReference type="Pfam" id="PF01094"/>
    </source>
</evidence>
<name>A0A368X499_9BACI</name>
<dbReference type="SUPFAM" id="SSF53822">
    <property type="entry name" value="Periplasmic binding protein-like I"/>
    <property type="match status" value="1"/>
</dbReference>
<dbReference type="RefSeq" id="WP_114354503.1">
    <property type="nucleotide sequence ID" value="NZ_QPJJ01000023.1"/>
</dbReference>
<reference evidence="7 8" key="1">
    <citation type="submission" date="2018-07" db="EMBL/GenBank/DDBJ databases">
        <title>Genomic Encyclopedia of Type Strains, Phase IV (KMG-IV): sequencing the most valuable type-strain genomes for metagenomic binning, comparative biology and taxonomic classification.</title>
        <authorList>
            <person name="Goeker M."/>
        </authorList>
    </citation>
    <scope>NUCLEOTIDE SEQUENCE [LARGE SCALE GENOMIC DNA]</scope>
    <source>
        <strain evidence="7 8">DSM 27696</strain>
    </source>
</reference>
<evidence type="ECO:0000256" key="1">
    <source>
        <dbReference type="ARBA" id="ARBA00004370"/>
    </source>
</evidence>
<evidence type="ECO:0000313" key="8">
    <source>
        <dbReference type="Proteomes" id="UP000252585"/>
    </source>
</evidence>
<proteinExistence type="predicted"/>
<dbReference type="AlphaFoldDB" id="A0A368X499"/>
<evidence type="ECO:0000313" key="7">
    <source>
        <dbReference type="EMBL" id="RCW62753.1"/>
    </source>
</evidence>
<accession>A0A368X499</accession>
<dbReference type="GO" id="GO:0016020">
    <property type="term" value="C:membrane"/>
    <property type="evidence" value="ECO:0007669"/>
    <property type="project" value="UniProtKB-SubCell"/>
</dbReference>
<dbReference type="EMBL" id="QPJJ01000023">
    <property type="protein sequence ID" value="RCW62753.1"/>
    <property type="molecule type" value="Genomic_DNA"/>
</dbReference>
<keyword evidence="8" id="KW-1185">Reference proteome</keyword>
<dbReference type="InterPro" id="IPR051010">
    <property type="entry name" value="BCAA_transport"/>
</dbReference>
<evidence type="ECO:0000256" key="3">
    <source>
        <dbReference type="ARBA" id="ARBA00022989"/>
    </source>
</evidence>
<protein>
    <submittedName>
        <fullName evidence="7">Amino acid/amide ABC transporter substrate-binding protein (HAAT family)</fullName>
    </submittedName>
</protein>
<dbReference type="Pfam" id="PF01094">
    <property type="entry name" value="ANF_receptor"/>
    <property type="match status" value="1"/>
</dbReference>
<dbReference type="OrthoDB" id="5441927at2"/>
<comment type="caution">
    <text evidence="7">The sequence shown here is derived from an EMBL/GenBank/DDBJ whole genome shotgun (WGS) entry which is preliminary data.</text>
</comment>
<dbReference type="PANTHER" id="PTHR30483">
    <property type="entry name" value="LEUCINE-SPECIFIC-BINDING PROTEIN"/>
    <property type="match status" value="1"/>
</dbReference>
<keyword evidence="4 5" id="KW-0472">Membrane</keyword>
<feature type="domain" description="Receptor ligand binding region" evidence="6">
    <location>
        <begin position="65"/>
        <end position="394"/>
    </location>
</feature>
<dbReference type="InterPro" id="IPR028082">
    <property type="entry name" value="Peripla_BP_I"/>
</dbReference>
<comment type="subcellular location">
    <subcellularLocation>
        <location evidence="1">Membrane</location>
    </subcellularLocation>
</comment>
<gene>
    <name evidence="7" type="ORF">DFR57_12323</name>
</gene>
<keyword evidence="3 5" id="KW-1133">Transmembrane helix</keyword>